<keyword evidence="4" id="KW-1185">Reference proteome</keyword>
<evidence type="ECO:0000313" key="4">
    <source>
        <dbReference type="Proteomes" id="UP001499987"/>
    </source>
</evidence>
<proteinExistence type="predicted"/>
<keyword evidence="1" id="KW-0175">Coiled coil</keyword>
<reference evidence="3 4" key="1">
    <citation type="journal article" date="2019" name="Int. J. Syst. Evol. Microbiol.">
        <title>The Global Catalogue of Microorganisms (GCM) 10K type strain sequencing project: providing services to taxonomists for standard genome sequencing and annotation.</title>
        <authorList>
            <consortium name="The Broad Institute Genomics Platform"/>
            <consortium name="The Broad Institute Genome Sequencing Center for Infectious Disease"/>
            <person name="Wu L."/>
            <person name="Ma J."/>
        </authorList>
    </citation>
    <scope>NUCLEOTIDE SEQUENCE [LARGE SCALE GENOMIC DNA]</scope>
    <source>
        <strain evidence="3 4">JCM 13002</strain>
    </source>
</reference>
<evidence type="ECO:0000313" key="3">
    <source>
        <dbReference type="EMBL" id="GAA1100655.1"/>
    </source>
</evidence>
<keyword evidence="2" id="KW-0812">Transmembrane</keyword>
<accession>A0ABN1TSA0</accession>
<evidence type="ECO:0000256" key="2">
    <source>
        <dbReference type="SAM" id="Phobius"/>
    </source>
</evidence>
<gene>
    <name evidence="3" type="ORF">GCM10009663_49160</name>
</gene>
<feature type="transmembrane region" description="Helical" evidence="2">
    <location>
        <begin position="33"/>
        <end position="52"/>
    </location>
</feature>
<sequence length="158" mass="16947">MPRFSPVAADALRAVGAVGGTALIVAGTYDTRWIPFLGCLAVAALSTTEYALARTRRWMRETEARTARQAELVAARAAALPPAAPPGIPPPPAPPLADGRQLGADALLRLLEAVHRELRHAHEAADRAQAELADLSREWNTLVQETMSRPPHARTPVE</sequence>
<dbReference type="Proteomes" id="UP001499987">
    <property type="component" value="Unassembled WGS sequence"/>
</dbReference>
<evidence type="ECO:0000256" key="1">
    <source>
        <dbReference type="SAM" id="Coils"/>
    </source>
</evidence>
<feature type="transmembrane region" description="Helical" evidence="2">
    <location>
        <begin position="7"/>
        <end position="27"/>
    </location>
</feature>
<feature type="coiled-coil region" evidence="1">
    <location>
        <begin position="111"/>
        <end position="145"/>
    </location>
</feature>
<comment type="caution">
    <text evidence="3">The sequence shown here is derived from an EMBL/GenBank/DDBJ whole genome shotgun (WGS) entry which is preliminary data.</text>
</comment>
<dbReference type="EMBL" id="BAAALD010000052">
    <property type="protein sequence ID" value="GAA1100655.1"/>
    <property type="molecule type" value="Genomic_DNA"/>
</dbReference>
<keyword evidence="2" id="KW-1133">Transmembrane helix</keyword>
<protein>
    <submittedName>
        <fullName evidence="3">Uncharacterized protein</fullName>
    </submittedName>
</protein>
<dbReference type="RefSeq" id="WP_344625833.1">
    <property type="nucleotide sequence ID" value="NZ_BAAALD010000052.1"/>
</dbReference>
<name>A0ABN1TSA0_9ACTN</name>
<keyword evidence="2" id="KW-0472">Membrane</keyword>
<organism evidence="3 4">
    <name type="scientific">Kitasatospora arboriphila</name>
    <dbReference type="NCBI Taxonomy" id="258052"/>
    <lineage>
        <taxon>Bacteria</taxon>
        <taxon>Bacillati</taxon>
        <taxon>Actinomycetota</taxon>
        <taxon>Actinomycetes</taxon>
        <taxon>Kitasatosporales</taxon>
        <taxon>Streptomycetaceae</taxon>
        <taxon>Kitasatospora</taxon>
    </lineage>
</organism>